<dbReference type="EMBL" id="CACVAQ010000235">
    <property type="protein sequence ID" value="CAA6816208.1"/>
    <property type="molecule type" value="Genomic_DNA"/>
</dbReference>
<gene>
    <name evidence="1" type="ORF">HELGO_WM16905</name>
</gene>
<reference evidence="1" key="1">
    <citation type="submission" date="2020-01" db="EMBL/GenBank/DDBJ databases">
        <authorList>
            <person name="Meier V. D."/>
            <person name="Meier V D."/>
        </authorList>
    </citation>
    <scope>NUCLEOTIDE SEQUENCE</scope>
    <source>
        <strain evidence="1">HLG_WM_MAG_10</strain>
    </source>
</reference>
<dbReference type="AlphaFoldDB" id="A0A6S6TIB7"/>
<name>A0A6S6TIB7_9BACT</name>
<organism evidence="1">
    <name type="scientific">uncultured Aureispira sp</name>
    <dbReference type="NCBI Taxonomy" id="1331704"/>
    <lineage>
        <taxon>Bacteria</taxon>
        <taxon>Pseudomonadati</taxon>
        <taxon>Bacteroidota</taxon>
        <taxon>Saprospiria</taxon>
        <taxon>Saprospirales</taxon>
        <taxon>Saprospiraceae</taxon>
        <taxon>Aureispira</taxon>
        <taxon>environmental samples</taxon>
    </lineage>
</organism>
<sequence>MYLSLKLILLVFLSTCFNFDSNKRLLESKKKTQIANTIKCGDLLSRYAIKPAKLSFVKESTFLYLYKDIF</sequence>
<accession>A0A6S6TIB7</accession>
<protein>
    <submittedName>
        <fullName evidence="1">Uncharacterized protein</fullName>
    </submittedName>
</protein>
<proteinExistence type="predicted"/>
<evidence type="ECO:0000313" key="1">
    <source>
        <dbReference type="EMBL" id="CAA6816208.1"/>
    </source>
</evidence>